<dbReference type="Gene3D" id="3.10.450.40">
    <property type="match status" value="2"/>
</dbReference>
<proteinExistence type="predicted"/>
<comment type="caution">
    <text evidence="3">The sequence shown here is derived from an EMBL/GenBank/DDBJ whole genome shotgun (WGS) entry which is preliminary data.</text>
</comment>
<feature type="signal peptide" evidence="1">
    <location>
        <begin position="1"/>
        <end position="19"/>
    </location>
</feature>
<reference evidence="4" key="1">
    <citation type="journal article" date="2019" name="Int. J. Syst. Evol. Microbiol.">
        <title>The Global Catalogue of Microorganisms (GCM) 10K type strain sequencing project: providing services to taxonomists for standard genome sequencing and annotation.</title>
        <authorList>
            <consortium name="The Broad Institute Genomics Platform"/>
            <consortium name="The Broad Institute Genome Sequencing Center for Infectious Disease"/>
            <person name="Wu L."/>
            <person name="Ma J."/>
        </authorList>
    </citation>
    <scope>NUCLEOTIDE SEQUENCE [LARGE SCALE GENOMIC DNA]</scope>
    <source>
        <strain evidence="4">NBRC 103632</strain>
    </source>
</reference>
<organism evidence="3 4">
    <name type="scientific">Methylobacterium tardum</name>
    <dbReference type="NCBI Taxonomy" id="374432"/>
    <lineage>
        <taxon>Bacteria</taxon>
        <taxon>Pseudomonadati</taxon>
        <taxon>Pseudomonadota</taxon>
        <taxon>Alphaproteobacteria</taxon>
        <taxon>Hyphomicrobiales</taxon>
        <taxon>Methylobacteriaceae</taxon>
        <taxon>Methylobacterium</taxon>
    </lineage>
</organism>
<feature type="domain" description="PepSY" evidence="2">
    <location>
        <begin position="59"/>
        <end position="117"/>
    </location>
</feature>
<accession>A0AA37WTM7</accession>
<dbReference type="Proteomes" id="UP001157440">
    <property type="component" value="Unassembled WGS sequence"/>
</dbReference>
<feature type="chain" id="PRO_5041400338" description="PepSY domain-containing protein" evidence="1">
    <location>
        <begin position="20"/>
        <end position="194"/>
    </location>
</feature>
<protein>
    <recommendedName>
        <fullName evidence="2">PepSY domain-containing protein</fullName>
    </recommendedName>
</protein>
<evidence type="ECO:0000313" key="3">
    <source>
        <dbReference type="EMBL" id="GLS72746.1"/>
    </source>
</evidence>
<dbReference type="InterPro" id="IPR025711">
    <property type="entry name" value="PepSY"/>
</dbReference>
<evidence type="ECO:0000313" key="4">
    <source>
        <dbReference type="Proteomes" id="UP001157440"/>
    </source>
</evidence>
<evidence type="ECO:0000256" key="1">
    <source>
        <dbReference type="SAM" id="SignalP"/>
    </source>
</evidence>
<dbReference type="RefSeq" id="WP_052517014.1">
    <property type="nucleotide sequence ID" value="NZ_BPQZ01000003.1"/>
</dbReference>
<dbReference type="AlphaFoldDB" id="A0AA37WTM7"/>
<sequence length="194" mass="20417">MSRIALSIALPIMVGLATAQTGAIARIAAPAAIPSSGVQLAHGTTGHRERDYEGLPAAKVSLVEALEIAEGEGPGRAIMAEFEGGIGKPCYEVKLLSDDGKLTHHRVDANSGQVTKSDDHPIESYFTSLKPSNLRDVDLSLRQAAVIAAKTGDKVAEAQIEREDDGVQYKITVVTNGEGHEVKVGADGRIIPSR</sequence>
<name>A0AA37WTM7_9HYPH</name>
<evidence type="ECO:0000259" key="2">
    <source>
        <dbReference type="Pfam" id="PF03413"/>
    </source>
</evidence>
<gene>
    <name evidence="3" type="ORF">GCM10007890_47610</name>
</gene>
<dbReference type="Pfam" id="PF03413">
    <property type="entry name" value="PepSY"/>
    <property type="match status" value="1"/>
</dbReference>
<dbReference type="EMBL" id="BSPL01000023">
    <property type="protein sequence ID" value="GLS72746.1"/>
    <property type="molecule type" value="Genomic_DNA"/>
</dbReference>
<keyword evidence="1" id="KW-0732">Signal</keyword>
<keyword evidence="4" id="KW-1185">Reference proteome</keyword>